<dbReference type="NCBIfam" id="NF033532">
    <property type="entry name" value="lone7para_assoc"/>
    <property type="match status" value="1"/>
</dbReference>
<dbReference type="EMBL" id="FNVB01000011">
    <property type="protein sequence ID" value="SEG96094.1"/>
    <property type="molecule type" value="Genomic_DNA"/>
</dbReference>
<evidence type="ECO:0000313" key="2">
    <source>
        <dbReference type="EMBL" id="SEG96094.1"/>
    </source>
</evidence>
<organism evidence="2 5">
    <name type="scientific">Saccharopolyspora kobensis</name>
    <dbReference type="NCBI Taxonomy" id="146035"/>
    <lineage>
        <taxon>Bacteria</taxon>
        <taxon>Bacillati</taxon>
        <taxon>Actinomycetota</taxon>
        <taxon>Actinomycetes</taxon>
        <taxon>Pseudonocardiales</taxon>
        <taxon>Pseudonocardiaceae</taxon>
        <taxon>Saccharopolyspora</taxon>
    </lineage>
</organism>
<sequence>MVLDPNWQPSYPDEPPPVEAMVGGWRLDKDGNAGPFEPNPEYVPSSPDSPTDPADAVLRLVAEGKEPVDAVLPVVKDALLEVAVDDEGRPLVGPAPDGAPCVAVVTAAVHRQRVQTPQWHKLTAEELLAGLPPDVDILLNPGAPGSMRLLARALRDSYTE</sequence>
<dbReference type="Proteomes" id="UP000199690">
    <property type="component" value="Unassembled WGS sequence"/>
</dbReference>
<name>A0A1H6EH32_9PSEU</name>
<proteinExistence type="predicted"/>
<accession>A0A1I1QW87</accession>
<evidence type="ECO:0000256" key="1">
    <source>
        <dbReference type="SAM" id="MobiDB-lite"/>
    </source>
</evidence>
<keyword evidence="4" id="KW-1185">Reference proteome</keyword>
<accession>A0A1H6EH32</accession>
<dbReference type="Proteomes" id="UP000236729">
    <property type="component" value="Unassembled WGS sequence"/>
</dbReference>
<dbReference type="EMBL" id="FOME01000003">
    <property type="protein sequence ID" value="SFD22310.1"/>
    <property type="molecule type" value="Genomic_DNA"/>
</dbReference>
<dbReference type="InterPro" id="IPR047659">
    <property type="entry name" value="T7SS_assoc"/>
</dbReference>
<evidence type="ECO:0000313" key="4">
    <source>
        <dbReference type="Proteomes" id="UP000199690"/>
    </source>
</evidence>
<feature type="region of interest" description="Disordered" evidence="1">
    <location>
        <begin position="1"/>
        <end position="54"/>
    </location>
</feature>
<evidence type="ECO:0000313" key="5">
    <source>
        <dbReference type="Proteomes" id="UP000236729"/>
    </source>
</evidence>
<dbReference type="AlphaFoldDB" id="A0A1H6EH32"/>
<reference evidence="2" key="2">
    <citation type="submission" date="2016-10" db="EMBL/GenBank/DDBJ databases">
        <authorList>
            <person name="de Groot N.N."/>
        </authorList>
    </citation>
    <scope>NUCLEOTIDE SEQUENCE [LARGE SCALE GENOMIC DNA]</scope>
    <source>
        <strain evidence="2">ATCC 20501</strain>
    </source>
</reference>
<protein>
    <recommendedName>
        <fullName evidence="6">Type VII secretion system-associated protein</fullName>
    </recommendedName>
</protein>
<evidence type="ECO:0008006" key="6">
    <source>
        <dbReference type="Google" id="ProtNLM"/>
    </source>
</evidence>
<reference evidence="4 5" key="1">
    <citation type="submission" date="2016-10" db="EMBL/GenBank/DDBJ databases">
        <authorList>
            <person name="Varghese N."/>
            <person name="Submissions S."/>
        </authorList>
    </citation>
    <scope>NUCLEOTIDE SEQUENCE [LARGE SCALE GENOMIC DNA]</scope>
    <source>
        <strain evidence="5">ATCC 20501</strain>
        <strain evidence="3 4">CGMCC 4.3529</strain>
    </source>
</reference>
<feature type="compositionally biased region" description="Low complexity" evidence="1">
    <location>
        <begin position="44"/>
        <end position="54"/>
    </location>
</feature>
<evidence type="ECO:0000313" key="3">
    <source>
        <dbReference type="EMBL" id="SFD22310.1"/>
    </source>
</evidence>
<gene>
    <name evidence="2" type="ORF">SAMN02982929_06301</name>
    <name evidence="3" type="ORF">SAMN05216506_103125</name>
</gene>